<reference evidence="3" key="1">
    <citation type="journal article" date="2019" name="Int. J. Syst. Evol. Microbiol.">
        <title>The Global Catalogue of Microorganisms (GCM) 10K type strain sequencing project: providing services to taxonomists for standard genome sequencing and annotation.</title>
        <authorList>
            <consortium name="The Broad Institute Genomics Platform"/>
            <consortium name="The Broad Institute Genome Sequencing Center for Infectious Disease"/>
            <person name="Wu L."/>
            <person name="Ma J."/>
        </authorList>
    </citation>
    <scope>NUCLEOTIDE SEQUENCE [LARGE SCALE GENOMIC DNA]</scope>
    <source>
        <strain evidence="3">NBRC 112299</strain>
    </source>
</reference>
<comment type="caution">
    <text evidence="2">The sequence shown here is derived from an EMBL/GenBank/DDBJ whole genome shotgun (WGS) entry which is preliminary data.</text>
</comment>
<name>A0ABQ6IDA8_9MICO</name>
<dbReference type="EMBL" id="BSUN01000001">
    <property type="protein sequence ID" value="GMA35705.1"/>
    <property type="molecule type" value="Genomic_DNA"/>
</dbReference>
<feature type="region of interest" description="Disordered" evidence="1">
    <location>
        <begin position="159"/>
        <end position="182"/>
    </location>
</feature>
<evidence type="ECO:0000313" key="3">
    <source>
        <dbReference type="Proteomes" id="UP001157125"/>
    </source>
</evidence>
<gene>
    <name evidence="2" type="ORF">GCM10025876_19090</name>
</gene>
<keyword evidence="3" id="KW-1185">Reference proteome</keyword>
<sequence length="182" mass="19031">MTREREVARLARQCGVRVVADAEGVQDVAAGVAFGDGTDIVVAPARHHHGREGLRVRRVLHGGRVLVRHLEVVGDGVGGGGGDVAAHHISVRPREFFHNLALGAVTLDVGVEEPHHVQAQEHAGEDQEFAHHSEDGDATTGLHVRGRVVRGLDVSGCAHGGSSVRDKAGASEGSADALWTAS</sequence>
<accession>A0ABQ6IDA8</accession>
<proteinExistence type="predicted"/>
<evidence type="ECO:0000256" key="1">
    <source>
        <dbReference type="SAM" id="MobiDB-lite"/>
    </source>
</evidence>
<feature type="region of interest" description="Disordered" evidence="1">
    <location>
        <begin position="117"/>
        <end position="141"/>
    </location>
</feature>
<organism evidence="2 3">
    <name type="scientific">Demequina litorisediminis</name>
    <dbReference type="NCBI Taxonomy" id="1849022"/>
    <lineage>
        <taxon>Bacteria</taxon>
        <taxon>Bacillati</taxon>
        <taxon>Actinomycetota</taxon>
        <taxon>Actinomycetes</taxon>
        <taxon>Micrococcales</taxon>
        <taxon>Demequinaceae</taxon>
        <taxon>Demequina</taxon>
    </lineage>
</organism>
<evidence type="ECO:0000313" key="2">
    <source>
        <dbReference type="EMBL" id="GMA35705.1"/>
    </source>
</evidence>
<feature type="compositionally biased region" description="Basic and acidic residues" evidence="1">
    <location>
        <begin position="117"/>
        <end position="135"/>
    </location>
</feature>
<protein>
    <submittedName>
        <fullName evidence="2">Uncharacterized protein</fullName>
    </submittedName>
</protein>
<dbReference type="Proteomes" id="UP001157125">
    <property type="component" value="Unassembled WGS sequence"/>
</dbReference>